<accession>A0AC35FZM4</accession>
<reference evidence="2" key="1">
    <citation type="submission" date="2022-11" db="UniProtKB">
        <authorList>
            <consortium name="WormBaseParasite"/>
        </authorList>
    </citation>
    <scope>IDENTIFICATION</scope>
</reference>
<evidence type="ECO:0000313" key="2">
    <source>
        <dbReference type="WBParaSite" id="PS1159_v2.g22495.t1"/>
    </source>
</evidence>
<evidence type="ECO:0000313" key="1">
    <source>
        <dbReference type="Proteomes" id="UP000887580"/>
    </source>
</evidence>
<organism evidence="1 2">
    <name type="scientific">Panagrolaimus sp. PS1159</name>
    <dbReference type="NCBI Taxonomy" id="55785"/>
    <lineage>
        <taxon>Eukaryota</taxon>
        <taxon>Metazoa</taxon>
        <taxon>Ecdysozoa</taxon>
        <taxon>Nematoda</taxon>
        <taxon>Chromadorea</taxon>
        <taxon>Rhabditida</taxon>
        <taxon>Tylenchina</taxon>
        <taxon>Panagrolaimomorpha</taxon>
        <taxon>Panagrolaimoidea</taxon>
        <taxon>Panagrolaimidae</taxon>
        <taxon>Panagrolaimus</taxon>
    </lineage>
</organism>
<sequence>MVSSPSSERPKRRTEDRKYDDDDADNRGRAKKSRKRTRSKSKEHERDRYSSDRRRDDRGRDRERISDKDDWRYRDKNDDRNNSPAPKSKPAMTDEEARVALLAKIQAQKLAEEAAKRAAEQRKLGAPHAERLATPKINKTLNPMEAAAYIDLQVNKVEELKSKIAQNKAVSLLATVKTSATEEIKPKEEIELSKSEADNVNIKVEEEEFGTVDPRLSMKGPGRGRRSTFKFVKQGEYQKQAHIQRNTARLHLLQSEIETVAKQTGISTAVKLALVTPDVDQGTSNYLPSIEWWDEHVLQKKSYEAIPSMDLPPEQRYSAAITSLIEHPIQLKAPDEPLVPPMLKVYLTKKERKKLRRQNRREILKEEAEKVRLGLKPPPEPKVKIGNLMKVLGTDAIQDPTKMEAHVREQMAARMKKHLKANADRKLTKDERSDKKKRKIAEDTSLNVHVSVYSVKSLAHPSKKFKAETNAKQLAMTGVMVIYKDINLVVVEGGPKQQKFYKHLMLNRIKWSEEIIGQEKKKKVVDDEDDDDEDEYIPKNYNECQLVWEGIVRHRAFNDFRVQMLQSPKQVREFFEKHGVSHYWDHAYSTSVLLSEEPE</sequence>
<proteinExistence type="predicted"/>
<dbReference type="Proteomes" id="UP000887580">
    <property type="component" value="Unplaced"/>
</dbReference>
<dbReference type="WBParaSite" id="PS1159_v2.g22495.t1">
    <property type="protein sequence ID" value="PS1159_v2.g22495.t1"/>
    <property type="gene ID" value="PS1159_v2.g22495"/>
</dbReference>
<protein>
    <submittedName>
        <fullName evidence="2">U4/U6 small nuclear ribonucleoprotein Prp3</fullName>
    </submittedName>
</protein>
<name>A0AC35FZM4_9BILA</name>